<dbReference type="Proteomes" id="UP000427769">
    <property type="component" value="Chromosome"/>
</dbReference>
<dbReference type="SMART" id="SM00448">
    <property type="entry name" value="REC"/>
    <property type="match status" value="1"/>
</dbReference>
<sequence length="171" mass="18907">MTYTMSRHWGSRLVDLQQVSSGIEHPVLPDYALEDKDGMGVGSDASRILVVDDDPNILELVAKMTTHLGYRTVNCQGPVDALSSLRKAYFKLVITDYDMPFMDGLELADEIKSKYSGTRVVMMTGHCPATIRDLVSGTNVIDGLLFKPFTLQSLKKSIEVACGNHLISWLP</sequence>
<dbReference type="PANTHER" id="PTHR44591">
    <property type="entry name" value="STRESS RESPONSE REGULATOR PROTEIN 1"/>
    <property type="match status" value="1"/>
</dbReference>
<evidence type="ECO:0000313" key="4">
    <source>
        <dbReference type="EMBL" id="BBO74106.1"/>
    </source>
</evidence>
<keyword evidence="5" id="KW-1185">Reference proteome</keyword>
<dbReference type="AlphaFoldDB" id="A0A5K7YXL7"/>
<gene>
    <name evidence="4" type="ORF">DSCW_15230</name>
</gene>
<dbReference type="Pfam" id="PF00072">
    <property type="entry name" value="Response_reg"/>
    <property type="match status" value="1"/>
</dbReference>
<dbReference type="PANTHER" id="PTHR44591:SF3">
    <property type="entry name" value="RESPONSE REGULATORY DOMAIN-CONTAINING PROTEIN"/>
    <property type="match status" value="1"/>
</dbReference>
<dbReference type="InterPro" id="IPR011006">
    <property type="entry name" value="CheY-like_superfamily"/>
</dbReference>
<organism evidence="4 5">
    <name type="scientific">Desulfosarcina widdelii</name>
    <dbReference type="NCBI Taxonomy" id="947919"/>
    <lineage>
        <taxon>Bacteria</taxon>
        <taxon>Pseudomonadati</taxon>
        <taxon>Thermodesulfobacteriota</taxon>
        <taxon>Desulfobacteria</taxon>
        <taxon>Desulfobacterales</taxon>
        <taxon>Desulfosarcinaceae</taxon>
        <taxon>Desulfosarcina</taxon>
    </lineage>
</organism>
<dbReference type="InterPro" id="IPR001789">
    <property type="entry name" value="Sig_transdc_resp-reg_receiver"/>
</dbReference>
<name>A0A5K7YXL7_9BACT</name>
<feature type="modified residue" description="4-aspartylphosphate" evidence="2">
    <location>
        <position position="96"/>
    </location>
</feature>
<dbReference type="EMBL" id="AP021875">
    <property type="protein sequence ID" value="BBO74106.1"/>
    <property type="molecule type" value="Genomic_DNA"/>
</dbReference>
<dbReference type="GO" id="GO:0000160">
    <property type="term" value="P:phosphorelay signal transduction system"/>
    <property type="evidence" value="ECO:0007669"/>
    <property type="project" value="InterPro"/>
</dbReference>
<dbReference type="Gene3D" id="3.40.50.2300">
    <property type="match status" value="1"/>
</dbReference>
<protein>
    <recommendedName>
        <fullName evidence="3">Response regulatory domain-containing protein</fullName>
    </recommendedName>
</protein>
<dbReference type="SUPFAM" id="SSF52172">
    <property type="entry name" value="CheY-like"/>
    <property type="match status" value="1"/>
</dbReference>
<evidence type="ECO:0000256" key="1">
    <source>
        <dbReference type="ARBA" id="ARBA00022553"/>
    </source>
</evidence>
<keyword evidence="1 2" id="KW-0597">Phosphoprotein</keyword>
<dbReference type="PROSITE" id="PS50110">
    <property type="entry name" value="RESPONSE_REGULATORY"/>
    <property type="match status" value="1"/>
</dbReference>
<accession>A0A5K7YXL7</accession>
<dbReference type="InterPro" id="IPR050595">
    <property type="entry name" value="Bact_response_regulator"/>
</dbReference>
<reference evidence="4 5" key="1">
    <citation type="submission" date="2019-11" db="EMBL/GenBank/DDBJ databases">
        <title>Comparative genomics of hydrocarbon-degrading Desulfosarcina strains.</title>
        <authorList>
            <person name="Watanabe M."/>
            <person name="Kojima H."/>
            <person name="Fukui M."/>
        </authorList>
    </citation>
    <scope>NUCLEOTIDE SEQUENCE [LARGE SCALE GENOMIC DNA]</scope>
    <source>
        <strain evidence="4 5">PP31</strain>
    </source>
</reference>
<evidence type="ECO:0000256" key="2">
    <source>
        <dbReference type="PROSITE-ProRule" id="PRU00169"/>
    </source>
</evidence>
<dbReference type="CDD" id="cd17546">
    <property type="entry name" value="REC_hyHK_CKI1_RcsC-like"/>
    <property type="match status" value="1"/>
</dbReference>
<dbReference type="RefSeq" id="WP_170302183.1">
    <property type="nucleotide sequence ID" value="NZ_AP021875.1"/>
</dbReference>
<feature type="domain" description="Response regulatory" evidence="3">
    <location>
        <begin position="47"/>
        <end position="162"/>
    </location>
</feature>
<evidence type="ECO:0000259" key="3">
    <source>
        <dbReference type="PROSITE" id="PS50110"/>
    </source>
</evidence>
<evidence type="ECO:0000313" key="5">
    <source>
        <dbReference type="Proteomes" id="UP000427769"/>
    </source>
</evidence>
<dbReference type="KEGG" id="dwd:DSCW_15230"/>
<proteinExistence type="predicted"/>